<evidence type="ECO:0000313" key="3">
    <source>
        <dbReference type="Proteomes" id="UP001465755"/>
    </source>
</evidence>
<proteinExistence type="predicted"/>
<dbReference type="EMBL" id="JALJOQ010000006">
    <property type="protein sequence ID" value="KAK9812550.1"/>
    <property type="molecule type" value="Genomic_DNA"/>
</dbReference>
<feature type="compositionally biased region" description="Basic and acidic residues" evidence="1">
    <location>
        <begin position="308"/>
        <end position="321"/>
    </location>
</feature>
<dbReference type="InterPro" id="IPR052965">
    <property type="entry name" value="Pigment-catalase-like"/>
</dbReference>
<accession>A0AAW1PS32</accession>
<protein>
    <recommendedName>
        <fullName evidence="4">Desiccation-related protein PCC13-62</fullName>
    </recommendedName>
</protein>
<name>A0AAW1PS32_9CHLO</name>
<dbReference type="PANTHER" id="PTHR31694:SF26">
    <property type="entry name" value="OS05G0151100 PROTEIN"/>
    <property type="match status" value="1"/>
</dbReference>
<comment type="caution">
    <text evidence="2">The sequence shown here is derived from an EMBL/GenBank/DDBJ whole genome shotgun (WGS) entry which is preliminary data.</text>
</comment>
<evidence type="ECO:0000313" key="2">
    <source>
        <dbReference type="EMBL" id="KAK9812550.1"/>
    </source>
</evidence>
<evidence type="ECO:0000256" key="1">
    <source>
        <dbReference type="SAM" id="MobiDB-lite"/>
    </source>
</evidence>
<dbReference type="Proteomes" id="UP001465755">
    <property type="component" value="Unassembled WGS sequence"/>
</dbReference>
<keyword evidence="3" id="KW-1185">Reference proteome</keyword>
<sequence>MFVTQNYLSSKVERPPGSIFKEPALYQVVLVDLRVPSTKACRPRSPADDHKHPHDSLLTEVLNYALNLEYLEGEFYSCAATGQPLPSDLRGGGPASTGCRKAKLNNRTQAIAEELADNEIAHVTLLRHVLGHAAVPIPRLNIGLAFGKAADLAVGETLRPAFSPYSGSLSFLHGAFIFEDVVRIALVEGYQSGIIRDELYHSIDKVVHANFTVADLVDAIATHRATHHAKAGDHSLHEGLEQDDGTLTLVPVTKQGLVHTRTPAEVIVIVTLGAKDRKGGFFPEGLNGKFGSVASSIKEERKKKKEERRKDEKDKKAKHDD</sequence>
<dbReference type="AlphaFoldDB" id="A0AAW1PS32"/>
<organism evidence="2 3">
    <name type="scientific">Symbiochloris irregularis</name>
    <dbReference type="NCBI Taxonomy" id="706552"/>
    <lineage>
        <taxon>Eukaryota</taxon>
        <taxon>Viridiplantae</taxon>
        <taxon>Chlorophyta</taxon>
        <taxon>core chlorophytes</taxon>
        <taxon>Trebouxiophyceae</taxon>
        <taxon>Trebouxiales</taxon>
        <taxon>Trebouxiaceae</taxon>
        <taxon>Symbiochloris</taxon>
    </lineage>
</organism>
<dbReference type="PANTHER" id="PTHR31694">
    <property type="entry name" value="DESICCATION-LIKE PROTEIN"/>
    <property type="match status" value="1"/>
</dbReference>
<feature type="region of interest" description="Disordered" evidence="1">
    <location>
        <begin position="287"/>
        <end position="321"/>
    </location>
</feature>
<reference evidence="2 3" key="1">
    <citation type="journal article" date="2024" name="Nat. Commun.">
        <title>Phylogenomics reveals the evolutionary origins of lichenization in chlorophyte algae.</title>
        <authorList>
            <person name="Puginier C."/>
            <person name="Libourel C."/>
            <person name="Otte J."/>
            <person name="Skaloud P."/>
            <person name="Haon M."/>
            <person name="Grisel S."/>
            <person name="Petersen M."/>
            <person name="Berrin J.G."/>
            <person name="Delaux P.M."/>
            <person name="Dal Grande F."/>
            <person name="Keller J."/>
        </authorList>
    </citation>
    <scope>NUCLEOTIDE SEQUENCE [LARGE SCALE GENOMIC DNA]</scope>
    <source>
        <strain evidence="2 3">SAG 2036</strain>
    </source>
</reference>
<evidence type="ECO:0008006" key="4">
    <source>
        <dbReference type="Google" id="ProtNLM"/>
    </source>
</evidence>
<gene>
    <name evidence="2" type="ORF">WJX73_008068</name>
</gene>
<dbReference type="Pfam" id="PF13668">
    <property type="entry name" value="Ferritin_2"/>
    <property type="match status" value="1"/>
</dbReference>